<protein>
    <submittedName>
        <fullName evidence="1">Uncharacterized protein</fullName>
    </submittedName>
</protein>
<evidence type="ECO:0000313" key="1">
    <source>
        <dbReference type="EMBL" id="KKK72899.1"/>
    </source>
</evidence>
<dbReference type="EMBL" id="LAZR01057023">
    <property type="protein sequence ID" value="KKK72899.1"/>
    <property type="molecule type" value="Genomic_DNA"/>
</dbReference>
<accession>A0A0F9A2T7</accession>
<name>A0A0F9A2T7_9ZZZZ</name>
<gene>
    <name evidence="1" type="ORF">LCGC14_2899250</name>
</gene>
<feature type="non-terminal residue" evidence="1">
    <location>
        <position position="1"/>
    </location>
</feature>
<dbReference type="AlphaFoldDB" id="A0A0F9A2T7"/>
<organism evidence="1">
    <name type="scientific">marine sediment metagenome</name>
    <dbReference type="NCBI Taxonomy" id="412755"/>
    <lineage>
        <taxon>unclassified sequences</taxon>
        <taxon>metagenomes</taxon>
        <taxon>ecological metagenomes</taxon>
    </lineage>
</organism>
<comment type="caution">
    <text evidence="1">The sequence shown here is derived from an EMBL/GenBank/DDBJ whole genome shotgun (WGS) entry which is preliminary data.</text>
</comment>
<sequence>PIVRKFRDGIMKNKGRKSDERDYLSPTTILKYIELLFKYSKTSSFATRKHFSKKDIDELN</sequence>
<reference evidence="1" key="1">
    <citation type="journal article" date="2015" name="Nature">
        <title>Complex archaea that bridge the gap between prokaryotes and eukaryotes.</title>
        <authorList>
            <person name="Spang A."/>
            <person name="Saw J.H."/>
            <person name="Jorgensen S.L."/>
            <person name="Zaremba-Niedzwiedzka K."/>
            <person name="Martijn J."/>
            <person name="Lind A.E."/>
            <person name="van Eijk R."/>
            <person name="Schleper C."/>
            <person name="Guy L."/>
            <person name="Ettema T.J."/>
        </authorList>
    </citation>
    <scope>NUCLEOTIDE SEQUENCE</scope>
</reference>
<proteinExistence type="predicted"/>